<dbReference type="Proteomes" id="UP000019248">
    <property type="component" value="Unassembled WGS sequence"/>
</dbReference>
<keyword evidence="2" id="KW-0812">Transmembrane</keyword>
<proteinExistence type="predicted"/>
<keyword evidence="2" id="KW-0472">Membrane</keyword>
<dbReference type="PATRIC" id="fig|1265816.5.peg.2983"/>
<feature type="region of interest" description="Disordered" evidence="1">
    <location>
        <begin position="43"/>
        <end position="62"/>
    </location>
</feature>
<organism evidence="3 4">
    <name type="scientific">Listeria riparia FSL S10-1204</name>
    <dbReference type="NCBI Taxonomy" id="1265816"/>
    <lineage>
        <taxon>Bacteria</taxon>
        <taxon>Bacillati</taxon>
        <taxon>Bacillota</taxon>
        <taxon>Bacilli</taxon>
        <taxon>Bacillales</taxon>
        <taxon>Listeriaceae</taxon>
        <taxon>Listeria</taxon>
    </lineage>
</organism>
<name>W7CT93_9LIST</name>
<feature type="non-terminal residue" evidence="3">
    <location>
        <position position="1"/>
    </location>
</feature>
<protein>
    <submittedName>
        <fullName evidence="3">Uncharacterized protein</fullName>
    </submittedName>
</protein>
<keyword evidence="4" id="KW-1185">Reference proteome</keyword>
<dbReference type="EMBL" id="AODL01000031">
    <property type="protein sequence ID" value="EUJ42874.1"/>
    <property type="molecule type" value="Genomic_DNA"/>
</dbReference>
<reference evidence="3 4" key="1">
    <citation type="journal article" date="2014" name="Int. J. Syst. Evol. Microbiol.">
        <title>Listeria floridensis sp. nov., Listeria aquatica sp. nov., Listeria cornellensis sp. nov., Listeria riparia sp. nov. and Listeria grandensis sp. nov., from agricultural and natural environments.</title>
        <authorList>
            <person name="den Bakker H.C."/>
            <person name="Warchocki S."/>
            <person name="Wright E.M."/>
            <person name="Allred A.F."/>
            <person name="Ahlstrom C."/>
            <person name="Manuel C.S."/>
            <person name="Stasiewicz M.J."/>
            <person name="Burrell A."/>
            <person name="Roof S."/>
            <person name="Strawn L."/>
            <person name="Fortes E.D."/>
            <person name="Nightingale K.K."/>
            <person name="Kephart D."/>
            <person name="Wiedmann M."/>
        </authorList>
    </citation>
    <scope>NUCLEOTIDE SEQUENCE [LARGE SCALE GENOMIC DNA]</scope>
    <source>
        <strain evidence="3 4">FSL S10-1204</strain>
    </source>
</reference>
<keyword evidence="2" id="KW-1133">Transmembrane helix</keyword>
<dbReference type="AlphaFoldDB" id="W7CT93"/>
<evidence type="ECO:0000313" key="3">
    <source>
        <dbReference type="EMBL" id="EUJ42874.1"/>
    </source>
</evidence>
<evidence type="ECO:0000313" key="4">
    <source>
        <dbReference type="Proteomes" id="UP000019248"/>
    </source>
</evidence>
<sequence length="195" mass="22345">TKQTKRKLPKKGIIGFFLILLIPGALIFYQWIQPDVPKSSKTKETVVEVGGGKEATDKQEKEEPYKYHYKKDVDAAKVNAESFARAYTAFNGARPDENQLNAVPYATPEISLKLQNQGQEVRPTVDMYQRQVTKVSSDYEDGADMYFKVKVEGTFFNDKGKKFMDTVTLYNILLRHEESGKWLVSDFSVQQDDER</sequence>
<gene>
    <name evidence="3" type="ORF">PRIP_15112</name>
</gene>
<feature type="transmembrane region" description="Helical" evidence="2">
    <location>
        <begin position="12"/>
        <end position="32"/>
    </location>
</feature>
<accession>W7CT93</accession>
<evidence type="ECO:0000256" key="2">
    <source>
        <dbReference type="SAM" id="Phobius"/>
    </source>
</evidence>
<dbReference type="RefSeq" id="WP_206538207.1">
    <property type="nucleotide sequence ID" value="NZ_AODL01000031.1"/>
</dbReference>
<comment type="caution">
    <text evidence="3">The sequence shown here is derived from an EMBL/GenBank/DDBJ whole genome shotgun (WGS) entry which is preliminary data.</text>
</comment>
<evidence type="ECO:0000256" key="1">
    <source>
        <dbReference type="SAM" id="MobiDB-lite"/>
    </source>
</evidence>